<protein>
    <submittedName>
        <fullName evidence="1">Uncharacterized protein</fullName>
    </submittedName>
</protein>
<organism evidence="1 2">
    <name type="scientific">Portunus trituberculatus</name>
    <name type="common">Swimming crab</name>
    <name type="synonym">Neptunus trituberculatus</name>
    <dbReference type="NCBI Taxonomy" id="210409"/>
    <lineage>
        <taxon>Eukaryota</taxon>
        <taxon>Metazoa</taxon>
        <taxon>Ecdysozoa</taxon>
        <taxon>Arthropoda</taxon>
        <taxon>Crustacea</taxon>
        <taxon>Multicrustacea</taxon>
        <taxon>Malacostraca</taxon>
        <taxon>Eumalacostraca</taxon>
        <taxon>Eucarida</taxon>
        <taxon>Decapoda</taxon>
        <taxon>Pleocyemata</taxon>
        <taxon>Brachyura</taxon>
        <taxon>Eubrachyura</taxon>
        <taxon>Portunoidea</taxon>
        <taxon>Portunidae</taxon>
        <taxon>Portuninae</taxon>
        <taxon>Portunus</taxon>
    </lineage>
</organism>
<accession>A0A5B7JL52</accession>
<keyword evidence="2" id="KW-1185">Reference proteome</keyword>
<evidence type="ECO:0000313" key="2">
    <source>
        <dbReference type="Proteomes" id="UP000324222"/>
    </source>
</evidence>
<dbReference type="Proteomes" id="UP000324222">
    <property type="component" value="Unassembled WGS sequence"/>
</dbReference>
<reference evidence="1 2" key="1">
    <citation type="submission" date="2019-05" db="EMBL/GenBank/DDBJ databases">
        <title>Another draft genome of Portunus trituberculatus and its Hox gene families provides insights of decapod evolution.</title>
        <authorList>
            <person name="Jeong J.-H."/>
            <person name="Song I."/>
            <person name="Kim S."/>
            <person name="Choi T."/>
            <person name="Kim D."/>
            <person name="Ryu S."/>
            <person name="Kim W."/>
        </authorList>
    </citation>
    <scope>NUCLEOTIDE SEQUENCE [LARGE SCALE GENOMIC DNA]</scope>
    <source>
        <tissue evidence="1">Muscle</tissue>
    </source>
</reference>
<evidence type="ECO:0000313" key="1">
    <source>
        <dbReference type="EMBL" id="MPC94986.1"/>
    </source>
</evidence>
<comment type="caution">
    <text evidence="1">The sequence shown here is derived from an EMBL/GenBank/DDBJ whole genome shotgun (WGS) entry which is preliminary data.</text>
</comment>
<proteinExistence type="predicted"/>
<name>A0A5B7JL52_PORTR</name>
<sequence>MTKNPRSSSLVLFRQDIHMFKNIGLTCGLTPRSVVYESQASPNTHPETPHPYHSRRFDVLLTI</sequence>
<dbReference type="AlphaFoldDB" id="A0A5B7JL52"/>
<dbReference type="EMBL" id="VSRR010100528">
    <property type="protein sequence ID" value="MPC94986.1"/>
    <property type="molecule type" value="Genomic_DNA"/>
</dbReference>
<gene>
    <name evidence="1" type="ORF">E2C01_090178</name>
</gene>